<evidence type="ECO:0000313" key="1">
    <source>
        <dbReference type="EMBL" id="AVZ74618.1"/>
    </source>
</evidence>
<protein>
    <submittedName>
        <fullName evidence="1">DUF3817 domain-containing protein</fullName>
    </submittedName>
</protein>
<organism evidence="1 2">
    <name type="scientific">Streptomyces lunaelactis</name>
    <dbReference type="NCBI Taxonomy" id="1535768"/>
    <lineage>
        <taxon>Bacteria</taxon>
        <taxon>Bacillati</taxon>
        <taxon>Actinomycetota</taxon>
        <taxon>Actinomycetes</taxon>
        <taxon>Kitasatosporales</taxon>
        <taxon>Streptomycetaceae</taxon>
        <taxon>Streptomyces</taxon>
    </lineage>
</organism>
<name>A0A2R4T668_9ACTN</name>
<dbReference type="AlphaFoldDB" id="A0A2R4T668"/>
<sequence length="93" mass="9508">MHPPSRLLRLSAPVELLSLGILLANLAVLHQQAVASAIGPLHGCAYLIAIIATAREVGPDRTATLLAAIPGVGGMLALRRLSAPAQPSSDTCP</sequence>
<reference evidence="1 2" key="1">
    <citation type="submission" date="2018-01" db="EMBL/GenBank/DDBJ databases">
        <title>Complete genome sequence of Streptomyces lunaelactis MM109T, a Ferroverdin A producer isolated from cave moonmilk deposits.</title>
        <authorList>
            <person name="Naome A."/>
            <person name="Martinet L."/>
            <person name="Maciejewska M."/>
            <person name="Anderssen S."/>
            <person name="Adam D."/>
            <person name="Tenconi E."/>
            <person name="Deflandre B."/>
            <person name="Arguelles-Arias A."/>
            <person name="Calusinska M."/>
            <person name="Copieters W."/>
            <person name="Karim L."/>
            <person name="Hanikenne M."/>
            <person name="Baurain D."/>
            <person name="van Wezel G."/>
            <person name="Smargiasso N."/>
            <person name="de Pauw E."/>
            <person name="Delfosse P."/>
            <person name="Rigali S."/>
        </authorList>
    </citation>
    <scope>NUCLEOTIDE SEQUENCE [LARGE SCALE GENOMIC DNA]</scope>
    <source>
        <strain evidence="1 2">MM109</strain>
    </source>
</reference>
<accession>A0A2R4T668</accession>
<keyword evidence="2" id="KW-1185">Reference proteome</keyword>
<dbReference type="OrthoDB" id="3830534at2"/>
<gene>
    <name evidence="1" type="ORF">SLUN_23045</name>
</gene>
<dbReference type="KEGG" id="slk:SLUN_23045"/>
<dbReference type="GeneID" id="55658131"/>
<evidence type="ECO:0000313" key="2">
    <source>
        <dbReference type="Proteomes" id="UP000244201"/>
    </source>
</evidence>
<dbReference type="EMBL" id="CP026304">
    <property type="protein sequence ID" value="AVZ74618.1"/>
    <property type="molecule type" value="Genomic_DNA"/>
</dbReference>
<proteinExistence type="predicted"/>
<dbReference type="Proteomes" id="UP000244201">
    <property type="component" value="Chromosome"/>
</dbReference>
<dbReference type="RefSeq" id="WP_108151254.1">
    <property type="nucleotide sequence ID" value="NZ_CP026304.1"/>
</dbReference>